<dbReference type="NCBIfam" id="TIGR00332">
    <property type="entry name" value="neela_ferrous"/>
    <property type="match status" value="1"/>
</dbReference>
<dbReference type="SUPFAM" id="SSF49367">
    <property type="entry name" value="Superoxide reductase-like"/>
    <property type="match status" value="1"/>
</dbReference>
<organism evidence="15 16">
    <name type="scientific">Sporomusa silvacetica DSM 10669</name>
    <dbReference type="NCBI Taxonomy" id="1123289"/>
    <lineage>
        <taxon>Bacteria</taxon>
        <taxon>Bacillati</taxon>
        <taxon>Bacillota</taxon>
        <taxon>Negativicutes</taxon>
        <taxon>Selenomonadales</taxon>
        <taxon>Sporomusaceae</taxon>
        <taxon>Sporomusa</taxon>
    </lineage>
</organism>
<evidence type="ECO:0000259" key="13">
    <source>
        <dbReference type="Pfam" id="PF01880"/>
    </source>
</evidence>
<name>A0ABZ3IPI6_9FIRM</name>
<accession>A0ABZ3IPI6</accession>
<dbReference type="PANTHER" id="PTHR36541:SF1">
    <property type="entry name" value="SUPEROXIDE REDUCTASE-RELATED"/>
    <property type="match status" value="1"/>
</dbReference>
<evidence type="ECO:0000256" key="6">
    <source>
        <dbReference type="ARBA" id="ARBA00022448"/>
    </source>
</evidence>
<comment type="cofactor">
    <cofactor evidence="1">
        <name>Fe(3+)</name>
        <dbReference type="ChEBI" id="CHEBI:29034"/>
    </cofactor>
</comment>
<dbReference type="PANTHER" id="PTHR36541">
    <property type="entry name" value="SUPEROXIDE REDUCTASE-RELATED"/>
    <property type="match status" value="1"/>
</dbReference>
<comment type="function">
    <text evidence="10">Catalyzes the one-electron reduction of superoxide anion radical to hydrogen peroxide at a nonheme ferrous iron center. Plays a fundamental role in case of oxidative stress via its superoxide detoxification activity.</text>
</comment>
<keyword evidence="16" id="KW-1185">Reference proteome</keyword>
<dbReference type="SUPFAM" id="SSF57802">
    <property type="entry name" value="Rubredoxin-like"/>
    <property type="match status" value="1"/>
</dbReference>
<evidence type="ECO:0000256" key="2">
    <source>
        <dbReference type="ARBA" id="ARBA00001973"/>
    </source>
</evidence>
<evidence type="ECO:0000256" key="4">
    <source>
        <dbReference type="ARBA" id="ARBA00012679"/>
    </source>
</evidence>
<protein>
    <recommendedName>
        <fullName evidence="5">Desulfoferrodoxin</fullName>
        <ecNumber evidence="4">1.15.1.2</ecNumber>
    </recommendedName>
    <alternativeName>
        <fullName evidence="11">Superoxide reductase</fullName>
    </alternativeName>
</protein>
<dbReference type="InterPro" id="IPR051233">
    <property type="entry name" value="Desulfoferrodoxin_SOR"/>
</dbReference>
<evidence type="ECO:0000256" key="8">
    <source>
        <dbReference type="ARBA" id="ARBA00022982"/>
    </source>
</evidence>
<dbReference type="RefSeq" id="WP_094604630.1">
    <property type="nucleotide sequence ID" value="NZ_CP155573.1"/>
</dbReference>
<dbReference type="CDD" id="cd00974">
    <property type="entry name" value="DSRD"/>
    <property type="match status" value="1"/>
</dbReference>
<evidence type="ECO:0000256" key="12">
    <source>
        <dbReference type="ARBA" id="ARBA00047448"/>
    </source>
</evidence>
<dbReference type="Pfam" id="PF01880">
    <property type="entry name" value="Desulfoferrodox"/>
    <property type="match status" value="1"/>
</dbReference>
<dbReference type="InterPro" id="IPR004462">
    <property type="entry name" value="Desulfoferrodoxin_N"/>
</dbReference>
<evidence type="ECO:0000256" key="7">
    <source>
        <dbReference type="ARBA" id="ARBA00022723"/>
    </source>
</evidence>
<keyword evidence="7" id="KW-0479">Metal-binding</keyword>
<feature type="domain" description="Desulfoferrodoxin ferrous iron-binding" evidence="13">
    <location>
        <begin position="42"/>
        <end position="123"/>
    </location>
</feature>
<keyword evidence="6" id="KW-0813">Transport</keyword>
<dbReference type="GO" id="GO:0050605">
    <property type="term" value="F:superoxide reductase activity"/>
    <property type="evidence" value="ECO:0007669"/>
    <property type="project" value="UniProtKB-EC"/>
</dbReference>
<dbReference type="EC" id="1.15.1.2" evidence="4"/>
<evidence type="ECO:0000256" key="1">
    <source>
        <dbReference type="ARBA" id="ARBA00001965"/>
    </source>
</evidence>
<feature type="domain" description="Desulfoferrodoxin N-terminal" evidence="14">
    <location>
        <begin position="6"/>
        <end position="37"/>
    </location>
</feature>
<dbReference type="InterPro" id="IPR038094">
    <property type="entry name" value="Desulfoferrodoxin_N_sf"/>
</dbReference>
<evidence type="ECO:0000313" key="15">
    <source>
        <dbReference type="EMBL" id="XFO67323.1"/>
    </source>
</evidence>
<dbReference type="InterPro" id="IPR002742">
    <property type="entry name" value="Desulfoferrodoxin_Fe-bd_dom"/>
</dbReference>
<comment type="similarity">
    <text evidence="3">Belongs to the desulfoferrodoxin family.</text>
</comment>
<dbReference type="Pfam" id="PF06397">
    <property type="entry name" value="Desulfoferrod_N"/>
    <property type="match status" value="1"/>
</dbReference>
<proteinExistence type="inferred from homology"/>
<evidence type="ECO:0000256" key="5">
    <source>
        <dbReference type="ARBA" id="ARBA00014839"/>
    </source>
</evidence>
<evidence type="ECO:0000256" key="11">
    <source>
        <dbReference type="ARBA" id="ARBA00031398"/>
    </source>
</evidence>
<evidence type="ECO:0000256" key="3">
    <source>
        <dbReference type="ARBA" id="ARBA00005941"/>
    </source>
</evidence>
<dbReference type="InterPro" id="IPR004793">
    <property type="entry name" value="Desulfoferrodoxin_rbo"/>
</dbReference>
<evidence type="ECO:0000256" key="9">
    <source>
        <dbReference type="ARBA" id="ARBA00023004"/>
    </source>
</evidence>
<keyword evidence="9" id="KW-0408">Iron</keyword>
<dbReference type="Proteomes" id="UP000216752">
    <property type="component" value="Chromosome"/>
</dbReference>
<dbReference type="NCBIfam" id="TIGR00319">
    <property type="entry name" value="desulf_FeS4"/>
    <property type="match status" value="1"/>
</dbReference>
<reference evidence="15" key="1">
    <citation type="submission" date="2024-05" db="EMBL/GenBank/DDBJ databases">
        <title>Isolation and characterization of Sporomusa carbonis sp. nov., a carboxydotrophic hydrogenogen in the genus of Sporomusa isolated from a charcoal burning pile.</title>
        <authorList>
            <person name="Boeer T."/>
            <person name="Rosenbaum F."/>
            <person name="Eysell L."/>
            <person name="Mueller V."/>
            <person name="Daniel R."/>
            <person name="Poehlein A."/>
        </authorList>
    </citation>
    <scope>NUCLEOTIDE SEQUENCE [LARGE SCALE GENOMIC DNA]</scope>
    <source>
        <strain evidence="15">DSM 10669</strain>
    </source>
</reference>
<evidence type="ECO:0000259" key="14">
    <source>
        <dbReference type="Pfam" id="PF06397"/>
    </source>
</evidence>
<gene>
    <name evidence="15" type="primary">dfx_2</name>
    <name evidence="15" type="ORF">SPSIL_035180</name>
</gene>
<keyword evidence="15" id="KW-0560">Oxidoreductase</keyword>
<dbReference type="Gene3D" id="2.20.28.100">
    <property type="entry name" value="Desulphoferrodoxin, N-terminal domain"/>
    <property type="match status" value="1"/>
</dbReference>
<dbReference type="EMBL" id="CP155573">
    <property type="protein sequence ID" value="XFO67323.1"/>
    <property type="molecule type" value="Genomic_DNA"/>
</dbReference>
<comment type="cofactor">
    <cofactor evidence="2">
        <name>Cu(2+)</name>
        <dbReference type="ChEBI" id="CHEBI:29036"/>
    </cofactor>
</comment>
<dbReference type="InterPro" id="IPR036073">
    <property type="entry name" value="Desulfoferrodoxin_Fe-bd_dom_sf"/>
</dbReference>
<dbReference type="NCBIfam" id="TIGR00320">
    <property type="entry name" value="dfx_rbo"/>
    <property type="match status" value="1"/>
</dbReference>
<evidence type="ECO:0000313" key="16">
    <source>
        <dbReference type="Proteomes" id="UP000216752"/>
    </source>
</evidence>
<evidence type="ECO:0000256" key="10">
    <source>
        <dbReference type="ARBA" id="ARBA00024690"/>
    </source>
</evidence>
<keyword evidence="8" id="KW-0249">Electron transport</keyword>
<dbReference type="Gene3D" id="2.60.40.730">
    <property type="entry name" value="SOR catalytic domain"/>
    <property type="match status" value="1"/>
</dbReference>
<comment type="catalytic activity">
    <reaction evidence="12">
        <text>reduced [rubredoxin] + superoxide + 2 H(+) = oxidized [rubredoxin] + H2O2</text>
        <dbReference type="Rhea" id="RHEA:21324"/>
        <dbReference type="Rhea" id="RHEA-COMP:10302"/>
        <dbReference type="Rhea" id="RHEA-COMP:10303"/>
        <dbReference type="ChEBI" id="CHEBI:15378"/>
        <dbReference type="ChEBI" id="CHEBI:16240"/>
        <dbReference type="ChEBI" id="CHEBI:18421"/>
        <dbReference type="ChEBI" id="CHEBI:29033"/>
        <dbReference type="ChEBI" id="CHEBI:29034"/>
        <dbReference type="EC" id="1.15.1.2"/>
    </reaction>
</comment>
<sequence>MKEGIKFFRCNVCGNIVGLIKNGGGQLVCCGKPMEKLEANTTDAAAEKHVPVAERKDGKLYVKVGSVEHPMTEAHYIEWIAVTDDTGTQRISLSPSDKPEAIFCDKENVEIYAYCNLHGLWKTTI</sequence>